<name>A0A2S6CZF6_9CYAN</name>
<dbReference type="Proteomes" id="UP000239589">
    <property type="component" value="Unassembled WGS sequence"/>
</dbReference>
<evidence type="ECO:0000313" key="3">
    <source>
        <dbReference type="Proteomes" id="UP000239589"/>
    </source>
</evidence>
<dbReference type="AlphaFoldDB" id="A0A2S6CZF6"/>
<comment type="caution">
    <text evidence="2">The sequence shown here is derived from an EMBL/GenBank/DDBJ whole genome shotgun (WGS) entry which is preliminary data.</text>
</comment>
<gene>
    <name evidence="2" type="ORF">CUN59_00815</name>
</gene>
<dbReference type="GO" id="GO:0006355">
    <property type="term" value="P:regulation of DNA-templated transcription"/>
    <property type="evidence" value="ECO:0007669"/>
    <property type="project" value="InterPro"/>
</dbReference>
<protein>
    <recommendedName>
        <fullName evidence="1">Ribbon-helix-helix protein CopG domain-containing protein</fullName>
    </recommendedName>
</protein>
<accession>A0A2S6CZF6</accession>
<dbReference type="OrthoDB" id="573948at2"/>
<dbReference type="EMBL" id="PGEM01000005">
    <property type="protein sequence ID" value="PPJ65144.1"/>
    <property type="molecule type" value="Genomic_DNA"/>
</dbReference>
<keyword evidence="3" id="KW-1185">Reference proteome</keyword>
<dbReference type="RefSeq" id="WP_104386054.1">
    <property type="nucleotide sequence ID" value="NZ_PGEM01000005.1"/>
</dbReference>
<dbReference type="Pfam" id="PF01402">
    <property type="entry name" value="RHH_1"/>
    <property type="match status" value="1"/>
</dbReference>
<evidence type="ECO:0000313" key="2">
    <source>
        <dbReference type="EMBL" id="PPJ65144.1"/>
    </source>
</evidence>
<proteinExistence type="predicted"/>
<evidence type="ECO:0000259" key="1">
    <source>
        <dbReference type="Pfam" id="PF01402"/>
    </source>
</evidence>
<sequence>MQLEIQLDDEAVQKLAYIQEQTNQDLSAAIKQAIEQYYNQINTTNKAPLKIFQELGLVGCFNGDADLSLNYKTKMADYLRAKQEEDRL</sequence>
<reference evidence="2 3" key="1">
    <citation type="submission" date="2018-02" db="EMBL/GenBank/DDBJ databases">
        <title>Discovery of a pederin family compound in a non-symbiotic bloom-forming cyanobacterium.</title>
        <authorList>
            <person name="Kust A."/>
            <person name="Mares J."/>
            <person name="Jokela J."/>
            <person name="Urajova P."/>
            <person name="Hajek J."/>
            <person name="Saurav K."/>
            <person name="Voracova K."/>
            <person name="Fewer D.P."/>
            <person name="Haapaniemi E."/>
            <person name="Permi P."/>
            <person name="Rehakova K."/>
            <person name="Sivonen K."/>
            <person name="Hrouzek P."/>
        </authorList>
    </citation>
    <scope>NUCLEOTIDE SEQUENCE [LARGE SCALE GENOMIC DNA]</scope>
    <source>
        <strain evidence="2 3">CHARLIE-1</strain>
    </source>
</reference>
<feature type="domain" description="Ribbon-helix-helix protein CopG" evidence="1">
    <location>
        <begin position="2"/>
        <end position="40"/>
    </location>
</feature>
<dbReference type="InterPro" id="IPR002145">
    <property type="entry name" value="CopG"/>
</dbReference>
<organism evidence="2 3">
    <name type="scientific">Cuspidothrix issatschenkoi CHARLIE-1</name>
    <dbReference type="NCBI Taxonomy" id="2052836"/>
    <lineage>
        <taxon>Bacteria</taxon>
        <taxon>Bacillati</taxon>
        <taxon>Cyanobacteriota</taxon>
        <taxon>Cyanophyceae</taxon>
        <taxon>Nostocales</taxon>
        <taxon>Aphanizomenonaceae</taxon>
        <taxon>Cuspidothrix</taxon>
    </lineage>
</organism>